<dbReference type="Gene3D" id="3.40.50.1820">
    <property type="entry name" value="alpha/beta hydrolase"/>
    <property type="match status" value="1"/>
</dbReference>
<feature type="transmembrane region" description="Helical" evidence="3">
    <location>
        <begin position="24"/>
        <end position="43"/>
    </location>
</feature>
<dbReference type="InterPro" id="IPR029058">
    <property type="entry name" value="AB_hydrolase_fold"/>
</dbReference>
<keyword evidence="2" id="KW-0378">Hydrolase</keyword>
<evidence type="ECO:0000256" key="2">
    <source>
        <dbReference type="ARBA" id="ARBA00022801"/>
    </source>
</evidence>
<dbReference type="SUPFAM" id="SSF53474">
    <property type="entry name" value="alpha/beta-Hydrolases"/>
    <property type="match status" value="2"/>
</dbReference>
<proteinExistence type="inferred from homology"/>
<dbReference type="GO" id="GO:0016787">
    <property type="term" value="F:hydrolase activity"/>
    <property type="evidence" value="ECO:0007669"/>
    <property type="project" value="UniProtKB-KW"/>
</dbReference>
<dbReference type="Pfam" id="PF00561">
    <property type="entry name" value="Abhydrolase_1"/>
    <property type="match status" value="1"/>
</dbReference>
<keyword evidence="3" id="KW-1133">Transmembrane helix</keyword>
<comment type="similarity">
    <text evidence="1">Belongs to the AB hydrolase superfamily.</text>
</comment>
<dbReference type="GO" id="GO:0016020">
    <property type="term" value="C:membrane"/>
    <property type="evidence" value="ECO:0007669"/>
    <property type="project" value="TreeGrafter"/>
</dbReference>
<sequence>FYYIWWDSLVIVRRVVQYLRLQKVSIVGHSLGVAVGLLLPPMFVQSRFYYIWWDSLVIVRRVVQYLRLQKVSIVGHSLGVAVGLLLTAMFVQGQFYYIWWDSLVIVRRVVQYLRLQRVSIVGHSLGGAVGFLYAATYPDEVDKLVSIDIVCPRVESPETIVERTKLCVDRFLKYENMSATSVPCYERQTMLDIVEDAYQGSVSRPNCEVMMRRGMKPSPDNNSTYYFSRDSRLKIAGLASFSKDQVLAYASKIKCEYLNIRADPGISFAYPELYHQLLDVIRGNSFRFEFHKVKGTHHIHLEDAPAIAGIIGNFLITEKAVSMSQNHDDLVF</sequence>
<evidence type="ECO:0000313" key="5">
    <source>
        <dbReference type="EMBL" id="JAT31835.1"/>
    </source>
</evidence>
<gene>
    <name evidence="5" type="ORF">g.20471</name>
</gene>
<accession>A0A1B6M7E0</accession>
<keyword evidence="3" id="KW-0812">Transmembrane</keyword>
<feature type="non-terminal residue" evidence="5">
    <location>
        <position position="1"/>
    </location>
</feature>
<name>A0A1B6M7E0_9HEMI</name>
<evidence type="ECO:0000259" key="4">
    <source>
        <dbReference type="Pfam" id="PF00561"/>
    </source>
</evidence>
<evidence type="ECO:0000256" key="1">
    <source>
        <dbReference type="ARBA" id="ARBA00008645"/>
    </source>
</evidence>
<dbReference type="PANTHER" id="PTHR43798:SF14">
    <property type="entry name" value="SERINE HYDROLASE-LIKE PROTEIN DDB_G0286239"/>
    <property type="match status" value="1"/>
</dbReference>
<dbReference type="EMBL" id="GEBQ01008142">
    <property type="protein sequence ID" value="JAT31835.1"/>
    <property type="molecule type" value="Transcribed_RNA"/>
</dbReference>
<reference evidence="5" key="1">
    <citation type="submission" date="2015-11" db="EMBL/GenBank/DDBJ databases">
        <title>De novo transcriptome assembly of four potential Pierce s Disease insect vectors from Arizona vineyards.</title>
        <authorList>
            <person name="Tassone E.E."/>
        </authorList>
    </citation>
    <scope>NUCLEOTIDE SEQUENCE</scope>
</reference>
<feature type="domain" description="AB hydrolase-1" evidence="4">
    <location>
        <begin position="98"/>
        <end position="151"/>
    </location>
</feature>
<dbReference type="InterPro" id="IPR050266">
    <property type="entry name" value="AB_hydrolase_sf"/>
</dbReference>
<feature type="transmembrane region" description="Helical" evidence="3">
    <location>
        <begin position="78"/>
        <end position="100"/>
    </location>
</feature>
<evidence type="ECO:0000256" key="3">
    <source>
        <dbReference type="SAM" id="Phobius"/>
    </source>
</evidence>
<organism evidence="5">
    <name type="scientific">Graphocephala atropunctata</name>
    <dbReference type="NCBI Taxonomy" id="36148"/>
    <lineage>
        <taxon>Eukaryota</taxon>
        <taxon>Metazoa</taxon>
        <taxon>Ecdysozoa</taxon>
        <taxon>Arthropoda</taxon>
        <taxon>Hexapoda</taxon>
        <taxon>Insecta</taxon>
        <taxon>Pterygota</taxon>
        <taxon>Neoptera</taxon>
        <taxon>Paraneoptera</taxon>
        <taxon>Hemiptera</taxon>
        <taxon>Auchenorrhyncha</taxon>
        <taxon>Membracoidea</taxon>
        <taxon>Cicadellidae</taxon>
        <taxon>Cicadellinae</taxon>
        <taxon>Cicadellini</taxon>
        <taxon>Graphocephala</taxon>
    </lineage>
</organism>
<dbReference type="PANTHER" id="PTHR43798">
    <property type="entry name" value="MONOACYLGLYCEROL LIPASE"/>
    <property type="match status" value="1"/>
</dbReference>
<dbReference type="AlphaFoldDB" id="A0A1B6M7E0"/>
<keyword evidence="3" id="KW-0472">Membrane</keyword>
<dbReference type="InterPro" id="IPR000073">
    <property type="entry name" value="AB_hydrolase_1"/>
</dbReference>
<protein>
    <recommendedName>
        <fullName evidence="4">AB hydrolase-1 domain-containing protein</fullName>
    </recommendedName>
</protein>